<dbReference type="EMBL" id="CP003199">
    <property type="protein sequence ID" value="AEW45297.1"/>
    <property type="molecule type" value="Genomic_DNA"/>
</dbReference>
<keyword evidence="3" id="KW-1185">Reference proteome</keyword>
<name>H6N6M5_MYCHN</name>
<gene>
    <name evidence="2" type="ordered locus">MHC_02155</name>
</gene>
<dbReference type="KEGG" id="mhe:MHC_02155"/>
<reference evidence="2 3" key="1">
    <citation type="journal article" date="2012" name="J. Bacteriol.">
        <title>Complete genome sequence of Mycoplasma haemocanis strain Illinois.</title>
        <authorList>
            <person name="do Nascimento N.C."/>
            <person name="Guimaraes A.M."/>
            <person name="Santos A.P."/>
            <person name="Sanmiguel P.J."/>
            <person name="Messick J.B."/>
        </authorList>
    </citation>
    <scope>NUCLEOTIDE SEQUENCE [LARGE SCALE GENOMIC DNA]</scope>
    <source>
        <strain evidence="2 3">Illinois</strain>
    </source>
</reference>
<proteinExistence type="predicted"/>
<keyword evidence="1" id="KW-0812">Transmembrane</keyword>
<dbReference type="STRING" id="1111676.MHC_02155"/>
<accession>H6N6M5</accession>
<keyword evidence="1" id="KW-1133">Transmembrane helix</keyword>
<dbReference type="OrthoDB" id="9829232at2"/>
<evidence type="ECO:0000256" key="1">
    <source>
        <dbReference type="SAM" id="Phobius"/>
    </source>
</evidence>
<feature type="transmembrane region" description="Helical" evidence="1">
    <location>
        <begin position="6"/>
        <end position="25"/>
    </location>
</feature>
<evidence type="ECO:0000313" key="2">
    <source>
        <dbReference type="EMBL" id="AEW45297.1"/>
    </source>
</evidence>
<dbReference type="HOGENOM" id="CLU_1804046_0_0_14"/>
<dbReference type="AlphaFoldDB" id="H6N6M5"/>
<dbReference type="Proteomes" id="UP000009135">
    <property type="component" value="Chromosome"/>
</dbReference>
<protein>
    <submittedName>
        <fullName evidence="2">Uncharacterized protein</fullName>
    </submittedName>
</protein>
<sequence>MSWIMPFVSVGLGSIVGGTAGMAYIHKVPRTMRTRLEASGFVPLKDADDLIWYKRVFKKFYYQIKKDIPELNGIFHDSIVASDITRNYPFALHLKTWCSENLEKNWIFMTPNMREKIKDYCIRYPEEVLESEKHSSQAEAWKEVSR</sequence>
<keyword evidence="1" id="KW-0472">Membrane</keyword>
<organism evidence="2 3">
    <name type="scientific">Mycoplasma haemocanis (strain Illinois)</name>
    <dbReference type="NCBI Taxonomy" id="1111676"/>
    <lineage>
        <taxon>Bacteria</taxon>
        <taxon>Bacillati</taxon>
        <taxon>Mycoplasmatota</taxon>
        <taxon>Mollicutes</taxon>
        <taxon>Mycoplasmataceae</taxon>
        <taxon>Mycoplasma</taxon>
    </lineage>
</organism>
<evidence type="ECO:0000313" key="3">
    <source>
        <dbReference type="Proteomes" id="UP000009135"/>
    </source>
</evidence>